<evidence type="ECO:0000259" key="5">
    <source>
        <dbReference type="Pfam" id="PF00535"/>
    </source>
</evidence>
<dbReference type="EMBL" id="QMNG01000022">
    <property type="protein sequence ID" value="RLC36891.1"/>
    <property type="molecule type" value="Genomic_DNA"/>
</dbReference>
<dbReference type="GO" id="GO:0016757">
    <property type="term" value="F:glycosyltransferase activity"/>
    <property type="evidence" value="ECO:0007669"/>
    <property type="project" value="UniProtKB-KW"/>
</dbReference>
<reference evidence="6 7" key="1">
    <citation type="submission" date="2018-06" db="EMBL/GenBank/DDBJ databases">
        <title>Extensive metabolic versatility and redundancy in microbially diverse, dynamic hydrothermal sediments.</title>
        <authorList>
            <person name="Dombrowski N."/>
            <person name="Teske A."/>
            <person name="Baker B.J."/>
        </authorList>
    </citation>
    <scope>NUCLEOTIDE SEQUENCE [LARGE SCALE GENOMIC DNA]</scope>
    <source>
        <strain evidence="6">B79_G16</strain>
    </source>
</reference>
<dbReference type="AlphaFoldDB" id="A0A420ZC68"/>
<sequence>MFINLIVISNFMTIEQLLLFWILLDSPYMLYLAFRIAKNGYKKTKIKDLVTILIPAYNEGVCIEKTLKSCIKQTYRPLEIIVINDGSTDNTKEVVENFIKKHKEHDIKLINQENRGKASAMNNGLKHAKGKYIVTIDADSYLKRDAIERITEKFYSEDIGAVAGNIIPISQSKILGFIQKVEYELGIRVMRNAQSYFGGVVCTPGAFSIYKKDALKRFEEGTITEDFDTSIAILERGYKVIASIDAVCYTQAPASISDLIKQRVRWQQGAYEVFAKHMFTKKRLAVSIEMFIIFFYAFYGLFPRLMIYLYPIVWSSFYALIVFFMYSCMIYSIQLSLGRPENKKMYLIMPLFIAYYYTIILYSSLVAQIKVIKNNTRWEKLKRYHM</sequence>
<keyword evidence="4" id="KW-1133">Transmembrane helix</keyword>
<comment type="similarity">
    <text evidence="1">Belongs to the glycosyltransferase 2 family.</text>
</comment>
<evidence type="ECO:0000256" key="3">
    <source>
        <dbReference type="ARBA" id="ARBA00022679"/>
    </source>
</evidence>
<keyword evidence="2" id="KW-0328">Glycosyltransferase</keyword>
<protein>
    <recommendedName>
        <fullName evidence="5">Glycosyltransferase 2-like domain-containing protein</fullName>
    </recommendedName>
</protein>
<feature type="transmembrane region" description="Helical" evidence="4">
    <location>
        <begin position="345"/>
        <end position="365"/>
    </location>
</feature>
<keyword evidence="4" id="KW-0812">Transmembrane</keyword>
<keyword evidence="3" id="KW-0808">Transferase</keyword>
<keyword evidence="4" id="KW-0472">Membrane</keyword>
<accession>A0A420ZC68</accession>
<feature type="transmembrane region" description="Helical" evidence="4">
    <location>
        <begin position="308"/>
        <end position="333"/>
    </location>
</feature>
<dbReference type="CDD" id="cd06423">
    <property type="entry name" value="CESA_like"/>
    <property type="match status" value="1"/>
</dbReference>
<organism evidence="6 7">
    <name type="scientific">candidate division Kazan bacterium</name>
    <dbReference type="NCBI Taxonomy" id="2202143"/>
    <lineage>
        <taxon>Bacteria</taxon>
        <taxon>Bacteria division Kazan-3B-28</taxon>
    </lineage>
</organism>
<dbReference type="PANTHER" id="PTHR43630:SF1">
    <property type="entry name" value="POLY-BETA-1,6-N-ACETYL-D-GLUCOSAMINE SYNTHASE"/>
    <property type="match status" value="1"/>
</dbReference>
<evidence type="ECO:0000313" key="6">
    <source>
        <dbReference type="EMBL" id="RLC36891.1"/>
    </source>
</evidence>
<evidence type="ECO:0000256" key="2">
    <source>
        <dbReference type="ARBA" id="ARBA00022676"/>
    </source>
</evidence>
<dbReference type="Gene3D" id="3.90.550.10">
    <property type="entry name" value="Spore Coat Polysaccharide Biosynthesis Protein SpsA, Chain A"/>
    <property type="match status" value="1"/>
</dbReference>
<gene>
    <name evidence="6" type="ORF">DRH29_03525</name>
</gene>
<evidence type="ECO:0000256" key="1">
    <source>
        <dbReference type="ARBA" id="ARBA00006739"/>
    </source>
</evidence>
<proteinExistence type="inferred from homology"/>
<evidence type="ECO:0000313" key="7">
    <source>
        <dbReference type="Proteomes" id="UP000281261"/>
    </source>
</evidence>
<feature type="transmembrane region" description="Helical" evidence="4">
    <location>
        <begin position="284"/>
        <end position="302"/>
    </location>
</feature>
<dbReference type="Proteomes" id="UP000281261">
    <property type="component" value="Unassembled WGS sequence"/>
</dbReference>
<evidence type="ECO:0000256" key="4">
    <source>
        <dbReference type="SAM" id="Phobius"/>
    </source>
</evidence>
<dbReference type="Pfam" id="PF00535">
    <property type="entry name" value="Glycos_transf_2"/>
    <property type="match status" value="1"/>
</dbReference>
<dbReference type="InterPro" id="IPR029044">
    <property type="entry name" value="Nucleotide-diphossugar_trans"/>
</dbReference>
<name>A0A420ZC68_UNCK3</name>
<dbReference type="SUPFAM" id="SSF53448">
    <property type="entry name" value="Nucleotide-diphospho-sugar transferases"/>
    <property type="match status" value="1"/>
</dbReference>
<dbReference type="InterPro" id="IPR001173">
    <property type="entry name" value="Glyco_trans_2-like"/>
</dbReference>
<dbReference type="PANTHER" id="PTHR43630">
    <property type="entry name" value="POLY-BETA-1,6-N-ACETYL-D-GLUCOSAMINE SYNTHASE"/>
    <property type="match status" value="1"/>
</dbReference>
<comment type="caution">
    <text evidence="6">The sequence shown here is derived from an EMBL/GenBank/DDBJ whole genome shotgun (WGS) entry which is preliminary data.</text>
</comment>
<feature type="domain" description="Glycosyltransferase 2-like" evidence="5">
    <location>
        <begin position="51"/>
        <end position="217"/>
    </location>
</feature>